<gene>
    <name evidence="1" type="ORF">F8M41_023001</name>
</gene>
<sequence length="103" mass="11836">MDQLKIMQKKPAFAVRSSSTTLPVLEYISSKPVLECILFDDDDLTITSSQNIKGKNKQPLIEDDDTNSKWTDSAIKLLLAYLSENFSNYRKNKEKFMQEQPCI</sequence>
<dbReference type="AlphaFoldDB" id="A0A8H4AE54"/>
<comment type="caution">
    <text evidence="1">The sequence shown here is derived from an EMBL/GenBank/DDBJ whole genome shotgun (WGS) entry which is preliminary data.</text>
</comment>
<dbReference type="Proteomes" id="UP000439903">
    <property type="component" value="Unassembled WGS sequence"/>
</dbReference>
<reference evidence="1 2" key="1">
    <citation type="journal article" date="2019" name="Environ. Microbiol.">
        <title>At the nexus of three kingdoms: the genome of the mycorrhizal fungus Gigaspora margarita provides insights into plant, endobacterial and fungal interactions.</title>
        <authorList>
            <person name="Venice F."/>
            <person name="Ghignone S."/>
            <person name="Salvioli di Fossalunga A."/>
            <person name="Amselem J."/>
            <person name="Novero M."/>
            <person name="Xianan X."/>
            <person name="Sedzielewska Toro K."/>
            <person name="Morin E."/>
            <person name="Lipzen A."/>
            <person name="Grigoriev I.V."/>
            <person name="Henrissat B."/>
            <person name="Martin F.M."/>
            <person name="Bonfante P."/>
        </authorList>
    </citation>
    <scope>NUCLEOTIDE SEQUENCE [LARGE SCALE GENOMIC DNA]</scope>
    <source>
        <strain evidence="1 2">BEG34</strain>
    </source>
</reference>
<name>A0A8H4AE54_GIGMA</name>
<organism evidence="1 2">
    <name type="scientific">Gigaspora margarita</name>
    <dbReference type="NCBI Taxonomy" id="4874"/>
    <lineage>
        <taxon>Eukaryota</taxon>
        <taxon>Fungi</taxon>
        <taxon>Fungi incertae sedis</taxon>
        <taxon>Mucoromycota</taxon>
        <taxon>Glomeromycotina</taxon>
        <taxon>Glomeromycetes</taxon>
        <taxon>Diversisporales</taxon>
        <taxon>Gigasporaceae</taxon>
        <taxon>Gigaspora</taxon>
    </lineage>
</organism>
<dbReference type="EMBL" id="WTPW01000731">
    <property type="protein sequence ID" value="KAF0484470.1"/>
    <property type="molecule type" value="Genomic_DNA"/>
</dbReference>
<evidence type="ECO:0000313" key="1">
    <source>
        <dbReference type="EMBL" id="KAF0484470.1"/>
    </source>
</evidence>
<keyword evidence="2" id="KW-1185">Reference proteome</keyword>
<proteinExistence type="predicted"/>
<accession>A0A8H4AE54</accession>
<protein>
    <submittedName>
        <fullName evidence="1">Uncharacterized protein</fullName>
    </submittedName>
</protein>
<evidence type="ECO:0000313" key="2">
    <source>
        <dbReference type="Proteomes" id="UP000439903"/>
    </source>
</evidence>